<comment type="caution">
    <text evidence="1">The sequence shown here is derived from an EMBL/GenBank/DDBJ whole genome shotgun (WGS) entry which is preliminary data.</text>
</comment>
<proteinExistence type="predicted"/>
<dbReference type="EMBL" id="PIDR01000987">
    <property type="protein sequence ID" value="PLO64721.1"/>
    <property type="molecule type" value="Genomic_DNA"/>
</dbReference>
<gene>
    <name evidence="1" type="ORF">CWN49_24835</name>
</gene>
<evidence type="ECO:0000313" key="1">
    <source>
        <dbReference type="EMBL" id="PLO64721.1"/>
    </source>
</evidence>
<sequence length="22" mass="2307">TLTFNSSGVLTNIDNKPALTAE</sequence>
<accession>A0A2J5PFA0</accession>
<organism evidence="1 2">
    <name type="scientific">Klebsiella michiganensis</name>
    <dbReference type="NCBI Taxonomy" id="1134687"/>
    <lineage>
        <taxon>Bacteria</taxon>
        <taxon>Pseudomonadati</taxon>
        <taxon>Pseudomonadota</taxon>
        <taxon>Gammaproteobacteria</taxon>
        <taxon>Enterobacterales</taxon>
        <taxon>Enterobacteriaceae</taxon>
        <taxon>Klebsiella/Raoultella group</taxon>
        <taxon>Klebsiella</taxon>
    </lineage>
</organism>
<reference evidence="1 2" key="2">
    <citation type="submission" date="2018-01" db="EMBL/GenBank/DDBJ databases">
        <title>Genomic study of Klebsiella pneumoniae.</title>
        <authorList>
            <person name="Yang Y."/>
            <person name="Bicalho R."/>
        </authorList>
    </citation>
    <scope>NUCLEOTIDE SEQUENCE [LARGE SCALE GENOMIC DNA]</scope>
    <source>
        <strain evidence="1 2">A10</strain>
    </source>
</reference>
<reference evidence="1 2" key="1">
    <citation type="submission" date="2017-11" db="EMBL/GenBank/DDBJ databases">
        <authorList>
            <person name="Han C.G."/>
        </authorList>
    </citation>
    <scope>NUCLEOTIDE SEQUENCE [LARGE SCALE GENOMIC DNA]</scope>
    <source>
        <strain evidence="1 2">A10</strain>
    </source>
</reference>
<dbReference type="AlphaFoldDB" id="A0A2J5PFA0"/>
<evidence type="ECO:0000313" key="2">
    <source>
        <dbReference type="Proteomes" id="UP000234667"/>
    </source>
</evidence>
<name>A0A2J5PFA0_9ENTR</name>
<protein>
    <submittedName>
        <fullName evidence="1">Outer membrane protein assembly factor BamE</fullName>
    </submittedName>
</protein>
<feature type="non-terminal residue" evidence="1">
    <location>
        <position position="1"/>
    </location>
</feature>
<dbReference type="Proteomes" id="UP000234667">
    <property type="component" value="Unassembled WGS sequence"/>
</dbReference>